<proteinExistence type="predicted"/>
<evidence type="ECO:0000313" key="4">
    <source>
        <dbReference type="EMBL" id="CAK9060747.1"/>
    </source>
</evidence>
<keyword evidence="1" id="KW-1015">Disulfide bond</keyword>
<sequence>SCTSCIAEANDAGSCLWYTQPELSGIGSCVAGRPEYSPTRPGTNQLAVDAYGTWSMVVPFTGERRHFTVPDVDQVSDESCYTTGCVDAGVCDPGYLAVENKPCYSDNVFPEWRTLRCCRQQRNINGYLRGFEAENGTIQGKLFFASCCTVCYPGQVIKGCHAYDPGYCEDCPSGRYNLFTHADSECQPCQPCEAGRVRRRCGPSTQGICELCEAGKEYKVKGLEGSYTDTCLPCESCPSGHMRVGCGGDNPGYCAPCQGSSFFSSPICRNCPACTFPVDYVRHGCGGQQLGICVDCPKGRFEDVSLACLTCPSCSETETVDPIDGMELHGAWARVGCGGKTNGKCVRMASRLDLEGLPRCPSSVDPDALCEGTQIAARWSVQGLSLRELDAEYGNCAVDAGLCLSGFFRVKLLQRQVDAFDGVEVADLGDYFAAELEHLSSLDATPAVMAKGGLQLPSGLPEASGYFLRVFFYDAAGSCCSAVSTSPLFADSEDFSLDGEETVVQEALDRASEEISSGQWEDAFALMSSTCASSNAASTWFTCETAKALQLGLPVGQRALVPLPLLHSANSAEVAALGAAYSVTEAGQRLVDIELIYTGVVDLIPANASVWRALMYPLFGAAPFAAGLNTTTSTTVIPFTVQEAKQRLEELKQGAMDLSQKAELLHQQWASELSSGARLLPQKLQNLQEIDHLSGASTANASFDVIRMAQGVTWKVSYELEELKKSSQTLQAKADAMAKLLQRIGSMALLLVGTWGHTWYHGLEWRLKCQWREGDELHWPPILPTATLGGAYPPPGAIEVSESKKRIWMRFQEVAEECFSYAELLLSELAQETTTSQPSRRLSFSTKSLDRVLPTVRHLLLEVVGFTEQVIEPLAREDALLFAGALPNISYPGTRSCSVRGWCLSFATEFLEREVILDDVMDGFGVSAVRPWVDPRIEELRLRDGAAEVLDLAWGRLRILEELLLQLVDLRQIQPLPSRAHAISVASEALAEHLSRLILWAEAPQNVTIVSDQPESLWHWQ</sequence>
<comment type="caution">
    <text evidence="4">The sequence shown here is derived from an EMBL/GenBank/DDBJ whole genome shotgun (WGS) entry which is preliminary data.</text>
</comment>
<name>A0ABP0NAD0_9DINO</name>
<keyword evidence="2" id="KW-0175">Coiled coil</keyword>
<feature type="non-terminal residue" evidence="4">
    <location>
        <position position="1"/>
    </location>
</feature>
<accession>A0ABP0NAD0</accession>
<feature type="non-terminal residue" evidence="4">
    <location>
        <position position="1021"/>
    </location>
</feature>
<evidence type="ECO:0000256" key="1">
    <source>
        <dbReference type="PROSITE-ProRule" id="PRU00206"/>
    </source>
</evidence>
<feature type="coiled-coil region" evidence="2">
    <location>
        <begin position="641"/>
        <end position="668"/>
    </location>
</feature>
<feature type="domain" description="TNFR-Cys" evidence="3">
    <location>
        <begin position="170"/>
        <end position="209"/>
    </location>
</feature>
<evidence type="ECO:0000256" key="2">
    <source>
        <dbReference type="SAM" id="Coils"/>
    </source>
</evidence>
<dbReference type="Gene3D" id="2.10.50.10">
    <property type="entry name" value="Tumor Necrosis Factor Receptor, subunit A, domain 2"/>
    <property type="match status" value="1"/>
</dbReference>
<comment type="caution">
    <text evidence="1">Lacks conserved residue(s) required for the propagation of feature annotation.</text>
</comment>
<protein>
    <recommendedName>
        <fullName evidence="3">TNFR-Cys domain-containing protein</fullName>
    </recommendedName>
</protein>
<dbReference type="PROSITE" id="PS00652">
    <property type="entry name" value="TNFR_NGFR_1"/>
    <property type="match status" value="1"/>
</dbReference>
<dbReference type="EMBL" id="CAXAMM010027402">
    <property type="protein sequence ID" value="CAK9060747.1"/>
    <property type="molecule type" value="Genomic_DNA"/>
</dbReference>
<organism evidence="4 5">
    <name type="scientific">Durusdinium trenchii</name>
    <dbReference type="NCBI Taxonomy" id="1381693"/>
    <lineage>
        <taxon>Eukaryota</taxon>
        <taxon>Sar</taxon>
        <taxon>Alveolata</taxon>
        <taxon>Dinophyceae</taxon>
        <taxon>Suessiales</taxon>
        <taxon>Symbiodiniaceae</taxon>
        <taxon>Durusdinium</taxon>
    </lineage>
</organism>
<feature type="disulfide bond" evidence="1">
    <location>
        <begin position="171"/>
        <end position="186"/>
    </location>
</feature>
<keyword evidence="5" id="KW-1185">Reference proteome</keyword>
<feature type="repeat" description="TNFR-Cys" evidence="1">
    <location>
        <begin position="170"/>
        <end position="209"/>
    </location>
</feature>
<reference evidence="4 5" key="1">
    <citation type="submission" date="2024-02" db="EMBL/GenBank/DDBJ databases">
        <authorList>
            <person name="Chen Y."/>
            <person name="Shah S."/>
            <person name="Dougan E. K."/>
            <person name="Thang M."/>
            <person name="Chan C."/>
        </authorList>
    </citation>
    <scope>NUCLEOTIDE SEQUENCE [LARGE SCALE GENOMIC DNA]</scope>
</reference>
<dbReference type="Proteomes" id="UP001642464">
    <property type="component" value="Unassembled WGS sequence"/>
</dbReference>
<dbReference type="PROSITE" id="PS50050">
    <property type="entry name" value="TNFR_NGFR_2"/>
    <property type="match status" value="1"/>
</dbReference>
<gene>
    <name evidence="4" type="ORF">SCF082_LOCUS31942</name>
</gene>
<evidence type="ECO:0000313" key="5">
    <source>
        <dbReference type="Proteomes" id="UP001642464"/>
    </source>
</evidence>
<dbReference type="InterPro" id="IPR001368">
    <property type="entry name" value="TNFR/NGFR_Cys_rich_reg"/>
</dbReference>
<evidence type="ECO:0000259" key="3">
    <source>
        <dbReference type="PROSITE" id="PS50050"/>
    </source>
</evidence>